<dbReference type="OrthoDB" id="4900241at2759"/>
<evidence type="ECO:0000313" key="2">
    <source>
        <dbReference type="EMBL" id="KAH6608802.1"/>
    </source>
</evidence>
<comment type="caution">
    <text evidence="2">The sequence shown here is derived from an EMBL/GenBank/DDBJ whole genome shotgun (WGS) entry which is preliminary data.</text>
</comment>
<gene>
    <name evidence="2" type="ORF">Trco_002148</name>
</gene>
<organism evidence="2 3">
    <name type="scientific">Trichoderma cornu-damae</name>
    <dbReference type="NCBI Taxonomy" id="654480"/>
    <lineage>
        <taxon>Eukaryota</taxon>
        <taxon>Fungi</taxon>
        <taxon>Dikarya</taxon>
        <taxon>Ascomycota</taxon>
        <taxon>Pezizomycotina</taxon>
        <taxon>Sordariomycetes</taxon>
        <taxon>Hypocreomycetidae</taxon>
        <taxon>Hypocreales</taxon>
        <taxon>Hypocreaceae</taxon>
        <taxon>Trichoderma</taxon>
    </lineage>
</organism>
<keyword evidence="3" id="KW-1185">Reference proteome</keyword>
<evidence type="ECO:0000313" key="3">
    <source>
        <dbReference type="Proteomes" id="UP000827724"/>
    </source>
</evidence>
<evidence type="ECO:0000256" key="1">
    <source>
        <dbReference type="SAM" id="MobiDB-lite"/>
    </source>
</evidence>
<sequence length="124" mass="13523">MTMKKMTRKMPKDGQTSEWVFLGQETQLFWVLRPENHRTRGRSRNPRGGDTRESHPPQHMFNFPPEAPRGPKPTGASMSGVVPPPSAAGIVGGATDLRPSGFSFGIPSMVNFPGGMPMPPPGRN</sequence>
<name>A0A9P8QUH1_9HYPO</name>
<dbReference type="EMBL" id="JAIWOZ010000002">
    <property type="protein sequence ID" value="KAH6608802.1"/>
    <property type="molecule type" value="Genomic_DNA"/>
</dbReference>
<dbReference type="AlphaFoldDB" id="A0A9P8QUH1"/>
<feature type="region of interest" description="Disordered" evidence="1">
    <location>
        <begin position="33"/>
        <end position="101"/>
    </location>
</feature>
<feature type="compositionally biased region" description="Basic and acidic residues" evidence="1">
    <location>
        <begin position="47"/>
        <end position="56"/>
    </location>
</feature>
<dbReference type="Proteomes" id="UP000827724">
    <property type="component" value="Unassembled WGS sequence"/>
</dbReference>
<protein>
    <submittedName>
        <fullName evidence="2">Uncharacterized protein</fullName>
    </submittedName>
</protein>
<accession>A0A9P8QUH1</accession>
<reference evidence="2" key="1">
    <citation type="submission" date="2021-08" db="EMBL/GenBank/DDBJ databases">
        <title>Chromosome-Level Trichoderma cornu-damae using Hi-C Data.</title>
        <authorList>
            <person name="Kim C.S."/>
        </authorList>
    </citation>
    <scope>NUCLEOTIDE SEQUENCE</scope>
    <source>
        <strain evidence="2">KA19-0412C</strain>
    </source>
</reference>
<proteinExistence type="predicted"/>